<name>A0A067PZ98_9AGAM</name>
<organism evidence="1 2">
    <name type="scientific">Jaapia argillacea MUCL 33604</name>
    <dbReference type="NCBI Taxonomy" id="933084"/>
    <lineage>
        <taxon>Eukaryota</taxon>
        <taxon>Fungi</taxon>
        <taxon>Dikarya</taxon>
        <taxon>Basidiomycota</taxon>
        <taxon>Agaricomycotina</taxon>
        <taxon>Agaricomycetes</taxon>
        <taxon>Agaricomycetidae</taxon>
        <taxon>Jaapiales</taxon>
        <taxon>Jaapiaceae</taxon>
        <taxon>Jaapia</taxon>
    </lineage>
</organism>
<dbReference type="Proteomes" id="UP000027265">
    <property type="component" value="Unassembled WGS sequence"/>
</dbReference>
<protein>
    <submittedName>
        <fullName evidence="1">Uncharacterized protein</fullName>
    </submittedName>
</protein>
<sequence length="102" mass="11196">MAITSSRTLYISVSTFIIRTLMIGIFGEVCGEVGWFKGGRAYQSPTDCYTACFGCISSAIDAGAMDVQCDDYERAADCWMGYPLMGVLKMAGMGTITRCWIW</sequence>
<dbReference type="AlphaFoldDB" id="A0A067PZ98"/>
<gene>
    <name evidence="1" type="ORF">JAAARDRAFT_295606</name>
</gene>
<dbReference type="HOGENOM" id="CLU_2277889_0_0_1"/>
<dbReference type="OrthoDB" id="5380004at2759"/>
<keyword evidence="2" id="KW-1185">Reference proteome</keyword>
<reference evidence="2" key="1">
    <citation type="journal article" date="2014" name="Proc. Natl. Acad. Sci. U.S.A.">
        <title>Extensive sampling of basidiomycete genomes demonstrates inadequacy of the white-rot/brown-rot paradigm for wood decay fungi.</title>
        <authorList>
            <person name="Riley R."/>
            <person name="Salamov A.A."/>
            <person name="Brown D.W."/>
            <person name="Nagy L.G."/>
            <person name="Floudas D."/>
            <person name="Held B.W."/>
            <person name="Levasseur A."/>
            <person name="Lombard V."/>
            <person name="Morin E."/>
            <person name="Otillar R."/>
            <person name="Lindquist E.A."/>
            <person name="Sun H."/>
            <person name="LaButti K.M."/>
            <person name="Schmutz J."/>
            <person name="Jabbour D."/>
            <person name="Luo H."/>
            <person name="Baker S.E."/>
            <person name="Pisabarro A.G."/>
            <person name="Walton J.D."/>
            <person name="Blanchette R.A."/>
            <person name="Henrissat B."/>
            <person name="Martin F."/>
            <person name="Cullen D."/>
            <person name="Hibbett D.S."/>
            <person name="Grigoriev I.V."/>
        </authorList>
    </citation>
    <scope>NUCLEOTIDE SEQUENCE [LARGE SCALE GENOMIC DNA]</scope>
    <source>
        <strain evidence="2">MUCL 33604</strain>
    </source>
</reference>
<evidence type="ECO:0000313" key="1">
    <source>
        <dbReference type="EMBL" id="KDQ56582.1"/>
    </source>
</evidence>
<dbReference type="EMBL" id="KL197721">
    <property type="protein sequence ID" value="KDQ56582.1"/>
    <property type="molecule type" value="Genomic_DNA"/>
</dbReference>
<evidence type="ECO:0000313" key="2">
    <source>
        <dbReference type="Proteomes" id="UP000027265"/>
    </source>
</evidence>
<dbReference type="InParanoid" id="A0A067PZ98"/>
<proteinExistence type="predicted"/>
<accession>A0A067PZ98</accession>